<keyword evidence="6" id="KW-0732">Signal</keyword>
<dbReference type="Proteomes" id="UP000647424">
    <property type="component" value="Unassembled WGS sequence"/>
</dbReference>
<gene>
    <name evidence="7" type="ORF">IC609_14080</name>
</gene>
<keyword evidence="2" id="KW-1134">Transmembrane beta strand</keyword>
<feature type="signal peptide" evidence="6">
    <location>
        <begin position="1"/>
        <end position="22"/>
    </location>
</feature>
<protein>
    <submittedName>
        <fullName evidence="7">TolC family protein</fullName>
    </submittedName>
</protein>
<dbReference type="GO" id="GO:0015288">
    <property type="term" value="F:porin activity"/>
    <property type="evidence" value="ECO:0007669"/>
    <property type="project" value="TreeGrafter"/>
</dbReference>
<keyword evidence="3" id="KW-0812">Transmembrane</keyword>
<accession>A0A927FJ20</accession>
<dbReference type="AlphaFoldDB" id="A0A927FJ20"/>
<evidence type="ECO:0000256" key="6">
    <source>
        <dbReference type="SAM" id="SignalP"/>
    </source>
</evidence>
<keyword evidence="5" id="KW-0998">Cell outer membrane</keyword>
<evidence type="ECO:0000256" key="2">
    <source>
        <dbReference type="ARBA" id="ARBA00022452"/>
    </source>
</evidence>
<name>A0A927FJ20_9BURK</name>
<dbReference type="PANTHER" id="PTHR30026:SF20">
    <property type="entry name" value="OUTER MEMBRANE PROTEIN TOLC"/>
    <property type="match status" value="1"/>
</dbReference>
<evidence type="ECO:0000313" key="7">
    <source>
        <dbReference type="EMBL" id="MBD8051671.1"/>
    </source>
</evidence>
<dbReference type="SUPFAM" id="SSF56954">
    <property type="entry name" value="Outer membrane efflux proteins (OEP)"/>
    <property type="match status" value="1"/>
</dbReference>
<keyword evidence="8" id="KW-1185">Reference proteome</keyword>
<evidence type="ECO:0000256" key="1">
    <source>
        <dbReference type="ARBA" id="ARBA00004442"/>
    </source>
</evidence>
<reference evidence="7" key="1">
    <citation type="submission" date="2020-09" db="EMBL/GenBank/DDBJ databases">
        <title>Genome seq and assembly of Limnohabitants sp.</title>
        <authorList>
            <person name="Chhetri G."/>
        </authorList>
    </citation>
    <scope>NUCLEOTIDE SEQUENCE</scope>
    <source>
        <strain evidence="7">JUR4</strain>
    </source>
</reference>
<feature type="chain" id="PRO_5037068054" evidence="6">
    <location>
        <begin position="23"/>
        <end position="417"/>
    </location>
</feature>
<dbReference type="GO" id="GO:1990281">
    <property type="term" value="C:efflux pump complex"/>
    <property type="evidence" value="ECO:0007669"/>
    <property type="project" value="TreeGrafter"/>
</dbReference>
<sequence length="417" mass="46705">MTHFKPLWLGLCCALGLNLAQAQAPEAVQAFLPPAAVVQQALLASPALQAALSQKSAQMHRAQMTASGNAEFTVRMNQQSRRVQQPQDRFAETSLSLERPLRWWGKGQLDADLAEKSREVARIAYADALHEASRGLMQHWFSLRKAQVDRDSAAASLGLAQALVRQAQARLKQGDISQLDADLAQAELQRCQAALQAAQSQHAAVQITLTRLYPGLPLELLPPDWQGLPDLPPMAALQQTFLENHHELKLWRAEAARMRVLAERIDKDKWPDPTLGVYTQRERQGTEQLVGLSLSMPLAGQARQSHALAALAESQNAQDKVRQLQAQLGTDFEARWTQLQHHKMAAQHLQTAARLQGQAADKSLKAYAVGEHTMTELLQNRRLANEQRRESERQHWEVVERQALLTLDLHQIWDFDD</sequence>
<dbReference type="EMBL" id="JACYFT010000003">
    <property type="protein sequence ID" value="MBD8051671.1"/>
    <property type="molecule type" value="Genomic_DNA"/>
</dbReference>
<evidence type="ECO:0000256" key="4">
    <source>
        <dbReference type="ARBA" id="ARBA00023136"/>
    </source>
</evidence>
<dbReference type="Gene3D" id="1.20.1600.10">
    <property type="entry name" value="Outer membrane efflux proteins (OEP)"/>
    <property type="match status" value="1"/>
</dbReference>
<comment type="caution">
    <text evidence="7">The sequence shown here is derived from an EMBL/GenBank/DDBJ whole genome shotgun (WGS) entry which is preliminary data.</text>
</comment>
<comment type="subcellular location">
    <subcellularLocation>
        <location evidence="1">Cell outer membrane</location>
    </subcellularLocation>
</comment>
<keyword evidence="4" id="KW-0472">Membrane</keyword>
<dbReference type="GO" id="GO:0015562">
    <property type="term" value="F:efflux transmembrane transporter activity"/>
    <property type="evidence" value="ECO:0007669"/>
    <property type="project" value="InterPro"/>
</dbReference>
<proteinExistence type="predicted"/>
<evidence type="ECO:0000256" key="3">
    <source>
        <dbReference type="ARBA" id="ARBA00022692"/>
    </source>
</evidence>
<organism evidence="7 8">
    <name type="scientific">Limnohabitans radicicola</name>
    <dbReference type="NCBI Taxonomy" id="2771427"/>
    <lineage>
        <taxon>Bacteria</taxon>
        <taxon>Pseudomonadati</taxon>
        <taxon>Pseudomonadota</taxon>
        <taxon>Betaproteobacteria</taxon>
        <taxon>Burkholderiales</taxon>
        <taxon>Comamonadaceae</taxon>
        <taxon>Limnohabitans</taxon>
    </lineage>
</organism>
<evidence type="ECO:0000313" key="8">
    <source>
        <dbReference type="Proteomes" id="UP000647424"/>
    </source>
</evidence>
<dbReference type="PANTHER" id="PTHR30026">
    <property type="entry name" value="OUTER MEMBRANE PROTEIN TOLC"/>
    <property type="match status" value="1"/>
</dbReference>
<dbReference type="GO" id="GO:0009279">
    <property type="term" value="C:cell outer membrane"/>
    <property type="evidence" value="ECO:0007669"/>
    <property type="project" value="UniProtKB-SubCell"/>
</dbReference>
<dbReference type="RefSeq" id="WP_191820150.1">
    <property type="nucleotide sequence ID" value="NZ_JACYFT010000003.1"/>
</dbReference>
<dbReference type="InterPro" id="IPR051906">
    <property type="entry name" value="TolC-like"/>
</dbReference>
<evidence type="ECO:0000256" key="5">
    <source>
        <dbReference type="ARBA" id="ARBA00023237"/>
    </source>
</evidence>